<dbReference type="Proteomes" id="UP000193303">
    <property type="component" value="Unassembled WGS sequence"/>
</dbReference>
<gene>
    <name evidence="2" type="ORF">BV912_05435</name>
</gene>
<proteinExistence type="predicted"/>
<name>A0A1X3DJ03_9NEIS</name>
<sequence>MIDSKKVFETNCFKSIRKLMYVSCGFLAISGTGIVIKFQDKFYFCCLYHSVVDSNGKFEANKITDLGVFYKTYLEINPKEIDNPADVILFPNPEQFTKSFTADAIVDDLMLGEEFICIEIIGENNLKPIGYLDFDDENFKKYLFSEKLPRKDEILLVCGFNLSNNEIKYGNEGGIQTVYHEVGLYGGKCKQDEISFLIEKEDSNSSFEDCNGISGGIVIRMIGNQCEWVGIAARANGDFIRFIPYHLVAKTLVKNILDRA</sequence>
<keyword evidence="1" id="KW-0472">Membrane</keyword>
<evidence type="ECO:0000313" key="2">
    <source>
        <dbReference type="EMBL" id="OSI22413.1"/>
    </source>
</evidence>
<keyword evidence="1" id="KW-1133">Transmembrane helix</keyword>
<dbReference type="EMBL" id="MTAB01000009">
    <property type="protein sequence ID" value="OSI22413.1"/>
    <property type="molecule type" value="Genomic_DNA"/>
</dbReference>
<evidence type="ECO:0000313" key="3">
    <source>
        <dbReference type="Proteomes" id="UP000193303"/>
    </source>
</evidence>
<keyword evidence="1" id="KW-0812">Transmembrane</keyword>
<accession>A0A1X3DJ03</accession>
<protein>
    <recommendedName>
        <fullName evidence="4">Peptidase S1 domain-containing protein</fullName>
    </recommendedName>
</protein>
<comment type="caution">
    <text evidence="2">The sequence shown here is derived from an EMBL/GenBank/DDBJ whole genome shotgun (WGS) entry which is preliminary data.</text>
</comment>
<evidence type="ECO:0008006" key="4">
    <source>
        <dbReference type="Google" id="ProtNLM"/>
    </source>
</evidence>
<organism evidence="2 3">
    <name type="scientific">Neisseria dumasiana</name>
    <dbReference type="NCBI Taxonomy" id="1931275"/>
    <lineage>
        <taxon>Bacteria</taxon>
        <taxon>Pseudomonadati</taxon>
        <taxon>Pseudomonadota</taxon>
        <taxon>Betaproteobacteria</taxon>
        <taxon>Neisseriales</taxon>
        <taxon>Neisseriaceae</taxon>
        <taxon>Neisseria</taxon>
    </lineage>
</organism>
<dbReference type="RefSeq" id="WP_085358960.1">
    <property type="nucleotide sequence ID" value="NZ_MTAB01000009.1"/>
</dbReference>
<feature type="transmembrane region" description="Helical" evidence="1">
    <location>
        <begin position="20"/>
        <end position="38"/>
    </location>
</feature>
<dbReference type="AlphaFoldDB" id="A0A1X3DJ03"/>
<reference evidence="3" key="1">
    <citation type="submission" date="2017-01" db="EMBL/GenBank/DDBJ databases">
        <authorList>
            <person name="Mah S.A."/>
            <person name="Swanson W.J."/>
            <person name="Moy G.W."/>
            <person name="Vacquier V.D."/>
        </authorList>
    </citation>
    <scope>NUCLEOTIDE SEQUENCE [LARGE SCALE GENOMIC DNA]</scope>
    <source>
        <strain evidence="3">124861</strain>
    </source>
</reference>
<evidence type="ECO:0000256" key="1">
    <source>
        <dbReference type="SAM" id="Phobius"/>
    </source>
</evidence>